<dbReference type="GeneTree" id="ENSGT01150000286964"/>
<reference evidence="3" key="2">
    <citation type="submission" date="2025-08" db="UniProtKB">
        <authorList>
            <consortium name="Ensembl"/>
        </authorList>
    </citation>
    <scope>IDENTIFICATION</scope>
</reference>
<evidence type="ECO:0000256" key="1">
    <source>
        <dbReference type="ARBA" id="ARBA00012493"/>
    </source>
</evidence>
<dbReference type="InterPro" id="IPR043502">
    <property type="entry name" value="DNA/RNA_pol_sf"/>
</dbReference>
<proteinExistence type="predicted"/>
<dbReference type="PANTHER" id="PTHR19446">
    <property type="entry name" value="REVERSE TRANSCRIPTASES"/>
    <property type="match status" value="1"/>
</dbReference>
<dbReference type="PROSITE" id="PS50878">
    <property type="entry name" value="RT_POL"/>
    <property type="match status" value="1"/>
</dbReference>
<reference evidence="3" key="3">
    <citation type="submission" date="2025-09" db="UniProtKB">
        <authorList>
            <consortium name="Ensembl"/>
        </authorList>
    </citation>
    <scope>IDENTIFICATION</scope>
</reference>
<dbReference type="Pfam" id="PF00078">
    <property type="entry name" value="RVT_1"/>
    <property type="match status" value="1"/>
</dbReference>
<reference evidence="3 4" key="1">
    <citation type="journal article" date="2010" name="Nature">
        <title>The sequence and de novo assembly of the giant panda genome.</title>
        <authorList>
            <person name="Li R."/>
            <person name="Fan W."/>
            <person name="Tian G."/>
            <person name="Zhu H."/>
            <person name="He L."/>
            <person name="Cai J."/>
            <person name="Huang Q."/>
            <person name="Cai Q."/>
            <person name="Li B."/>
            <person name="Bai Y."/>
            <person name="Zhang Z."/>
            <person name="Zhang Y."/>
            <person name="Wang W."/>
            <person name="Li J."/>
            <person name="Wei F."/>
            <person name="Li H."/>
            <person name="Jian M."/>
            <person name="Li J."/>
            <person name="Zhang Z."/>
            <person name="Nielsen R."/>
            <person name="Li D."/>
            <person name="Gu W."/>
            <person name="Yang Z."/>
            <person name="Xuan Z."/>
            <person name="Ryder O.A."/>
            <person name="Leung F.C."/>
            <person name="Zhou Y."/>
            <person name="Cao J."/>
            <person name="Sun X."/>
            <person name="Fu Y."/>
            <person name="Fang X."/>
            <person name="Guo X."/>
            <person name="Wang B."/>
            <person name="Hou R."/>
            <person name="Shen F."/>
            <person name="Mu B."/>
            <person name="Ni P."/>
            <person name="Lin R."/>
            <person name="Qian W."/>
            <person name="Wang G."/>
            <person name="Yu C."/>
            <person name="Nie W."/>
            <person name="Wang J."/>
            <person name="Wu Z."/>
            <person name="Liang H."/>
            <person name="Min J."/>
            <person name="Wu Q."/>
            <person name="Cheng S."/>
            <person name="Ruan J."/>
            <person name="Wang M."/>
            <person name="Shi Z."/>
            <person name="Wen M."/>
            <person name="Liu B."/>
            <person name="Ren X."/>
            <person name="Zheng H."/>
            <person name="Dong D."/>
            <person name="Cook K."/>
            <person name="Shan G."/>
            <person name="Zhang H."/>
            <person name="Kosiol C."/>
            <person name="Xie X."/>
            <person name="Lu Z."/>
            <person name="Zheng H."/>
            <person name="Li Y."/>
            <person name="Steiner C.C."/>
            <person name="Lam T.T."/>
            <person name="Lin S."/>
            <person name="Zhang Q."/>
            <person name="Li G."/>
            <person name="Tian J."/>
            <person name="Gong T."/>
            <person name="Liu H."/>
            <person name="Zhang D."/>
            <person name="Fang L."/>
            <person name="Ye C."/>
            <person name="Zhang J."/>
            <person name="Hu W."/>
            <person name="Xu A."/>
            <person name="Ren Y."/>
            <person name="Zhang G."/>
            <person name="Bruford M.W."/>
            <person name="Li Q."/>
            <person name="Ma L."/>
            <person name="Guo Y."/>
            <person name="An N."/>
            <person name="Hu Y."/>
            <person name="Zheng Y."/>
            <person name="Shi Y."/>
            <person name="Li Z."/>
            <person name="Liu Q."/>
            <person name="Chen Y."/>
            <person name="Zhao J."/>
            <person name="Qu N."/>
            <person name="Zhao S."/>
            <person name="Tian F."/>
            <person name="Wang X."/>
            <person name="Wang H."/>
            <person name="Xu L."/>
            <person name="Liu X."/>
            <person name="Vinar T."/>
            <person name="Wang Y."/>
            <person name="Lam T.W."/>
            <person name="Yiu S.M."/>
            <person name="Liu S."/>
            <person name="Zhang H."/>
            <person name="Li D."/>
            <person name="Huang Y."/>
            <person name="Wang X."/>
            <person name="Yang G."/>
            <person name="Jiang Z."/>
            <person name="Wang J."/>
            <person name="Qin N."/>
            <person name="Li L."/>
            <person name="Li J."/>
            <person name="Bolund L."/>
            <person name="Kristiansen K."/>
            <person name="Wong G.K."/>
            <person name="Olson M."/>
            <person name="Zhang X."/>
            <person name="Li S."/>
            <person name="Yang H."/>
            <person name="Wang J."/>
            <person name="Wang J."/>
        </authorList>
    </citation>
    <scope>NUCLEOTIDE SEQUENCE [LARGE SCALE GENOMIC DNA]</scope>
</reference>
<dbReference type="InParanoid" id="A0A7N5KPM8"/>
<evidence type="ECO:0000313" key="4">
    <source>
        <dbReference type="Proteomes" id="UP000008912"/>
    </source>
</evidence>
<evidence type="ECO:0000259" key="2">
    <source>
        <dbReference type="PROSITE" id="PS50878"/>
    </source>
</evidence>
<sequence>MEAFLETYKLPRLKQEEIDFLNRPINYEEIESVINNLPNNKTPGPDGFPGEFYQTFKEEIIPILLKLFQKIETEGKLPNSFYEANITLIPKPGKDPLKKENYRPISLMNMDAKILNKILANRIQQYIKRIIHHDQVGFIPGMQAWFNTRKSINVIHHINKKRLKNHMILSIDAEKAFDKIQHPFLIKTLQSVGIEGTFLNLIKAIYEKPTASIILNGEKLEAFPLRSGTRQGCPLSPLLFNIVLEVLATAIRRQKGIKGIQIGKEEVKLSLFADDMILYMENPKESTPKLLEVIEQFSKVAGYKINAQKSVAFLYTNNETEEREIRESIPFTITPKTIRYLGINLTRDVKDLYPRNYRSLLKDIEEDIKRWKNIPCSWIGRINIVKMSILPRAIYTFNAIPIKIPRTFFKELEQIVLKFVWNQKRPRISKELLKRKNKAGGITMPDFELYYKAVITKTAWYWHKNRHIDQWNRIENPEMDPRLFGQLIFDKAGKNIRWKKDSLFNKWCWENWTATCKRMKLDHSLTPYTKINSKWMKDLNVRQESIKILEENIGNNFYDIGQSNLFHDTSPKAREIKDKMNLWDFIRIKSFCTAKETVKKTKRQPTEWENIFAKDTTDKGLVSKIYKELLKLNTRETNKQIIKWAEDMNRHFSNEDIQM</sequence>
<dbReference type="AlphaFoldDB" id="A0A7N5KPM8"/>
<name>A0A7N5KPM8_AILME</name>
<dbReference type="CDD" id="cd01650">
    <property type="entry name" value="RT_nLTR_like"/>
    <property type="match status" value="1"/>
</dbReference>
<feature type="domain" description="Reverse transcriptase" evidence="2">
    <location>
        <begin position="70"/>
        <end position="345"/>
    </location>
</feature>
<dbReference type="Proteomes" id="UP000008912">
    <property type="component" value="Unassembled WGS sequence"/>
</dbReference>
<dbReference type="SUPFAM" id="SSF56672">
    <property type="entry name" value="DNA/RNA polymerases"/>
    <property type="match status" value="1"/>
</dbReference>
<dbReference type="GO" id="GO:0003964">
    <property type="term" value="F:RNA-directed DNA polymerase activity"/>
    <property type="evidence" value="ECO:0007669"/>
    <property type="project" value="UniProtKB-EC"/>
</dbReference>
<dbReference type="InterPro" id="IPR000477">
    <property type="entry name" value="RT_dom"/>
</dbReference>
<keyword evidence="4" id="KW-1185">Reference proteome</keyword>
<organism evidence="3 4">
    <name type="scientific">Ailuropoda melanoleuca</name>
    <name type="common">Giant panda</name>
    <dbReference type="NCBI Taxonomy" id="9646"/>
    <lineage>
        <taxon>Eukaryota</taxon>
        <taxon>Metazoa</taxon>
        <taxon>Chordata</taxon>
        <taxon>Craniata</taxon>
        <taxon>Vertebrata</taxon>
        <taxon>Euteleostomi</taxon>
        <taxon>Mammalia</taxon>
        <taxon>Eutheria</taxon>
        <taxon>Laurasiatheria</taxon>
        <taxon>Carnivora</taxon>
        <taxon>Caniformia</taxon>
        <taxon>Ursidae</taxon>
        <taxon>Ailuropoda</taxon>
    </lineage>
</organism>
<evidence type="ECO:0000313" key="3">
    <source>
        <dbReference type="Ensembl" id="ENSAMEP00000043138.1"/>
    </source>
</evidence>
<dbReference type="Ensembl" id="ENSAMET00000038073.1">
    <property type="protein sequence ID" value="ENSAMEP00000043138.1"/>
    <property type="gene ID" value="ENSAMEG00000028747.1"/>
</dbReference>
<dbReference type="EC" id="2.7.7.49" evidence="1"/>
<accession>A0A7N5KPM8</accession>
<protein>
    <recommendedName>
        <fullName evidence="1">RNA-directed DNA polymerase</fullName>
        <ecNumber evidence="1">2.7.7.49</ecNumber>
    </recommendedName>
</protein>